<name>A0A1L9SH15_9EURO</name>
<dbReference type="Proteomes" id="UP000184188">
    <property type="component" value="Unassembled WGS sequence"/>
</dbReference>
<dbReference type="VEuPathDB" id="FungiDB:ASPZODRAFT_151976"/>
<accession>A0A1L9SH15</accession>
<dbReference type="STRING" id="1073090.A0A1L9SH15"/>
<dbReference type="GeneID" id="34612263"/>
<sequence>MDNAKKVVARLPFALAGPGGLLTASELATIKYCNEAGSLNFPAYGSIYFTKTLPSIDHRHQLDKDFYIGPHCGTRYWDCNVGERRYYHNTKPNQGPWTTLSEYFEGLIAAGFSRIPPVGAESESEPTYHGSVQSHLRLLECCRVLLRQMSADSRILEASNPLLFHPDLHKRNIFVSDDDPSVASSIEPSFWYADEVPDFAQCLETGQEIYTQAYDVSSQFLTPKLARPRLLDENLFRPFRYCYLTWKNGAVALHHEMIEAAQHWKELGLTGPCPYPLPSSEELANHQREYKLFEAAQTLRSDLAGLLNTASDGWVPLESWEETKAAHEELFQGMLQAVLTNKDLEDEPVKDEATLWSIWPFDINA</sequence>
<reference evidence="2" key="1">
    <citation type="journal article" date="2017" name="Genome Biol.">
        <title>Comparative genomics reveals high biological diversity and specific adaptations in the industrially and medically important fungal genus Aspergillus.</title>
        <authorList>
            <person name="de Vries R.P."/>
            <person name="Riley R."/>
            <person name="Wiebenga A."/>
            <person name="Aguilar-Osorio G."/>
            <person name="Amillis S."/>
            <person name="Uchima C.A."/>
            <person name="Anderluh G."/>
            <person name="Asadollahi M."/>
            <person name="Askin M."/>
            <person name="Barry K."/>
            <person name="Battaglia E."/>
            <person name="Bayram O."/>
            <person name="Benocci T."/>
            <person name="Braus-Stromeyer S.A."/>
            <person name="Caldana C."/>
            <person name="Canovas D."/>
            <person name="Cerqueira G.C."/>
            <person name="Chen F."/>
            <person name="Chen W."/>
            <person name="Choi C."/>
            <person name="Clum A."/>
            <person name="Dos Santos R.A."/>
            <person name="Damasio A.R."/>
            <person name="Diallinas G."/>
            <person name="Emri T."/>
            <person name="Fekete E."/>
            <person name="Flipphi M."/>
            <person name="Freyberg S."/>
            <person name="Gallo A."/>
            <person name="Gournas C."/>
            <person name="Habgood R."/>
            <person name="Hainaut M."/>
            <person name="Harispe M.L."/>
            <person name="Henrissat B."/>
            <person name="Hilden K.S."/>
            <person name="Hope R."/>
            <person name="Hossain A."/>
            <person name="Karabika E."/>
            <person name="Karaffa L."/>
            <person name="Karanyi Z."/>
            <person name="Krasevec N."/>
            <person name="Kuo A."/>
            <person name="Kusch H."/>
            <person name="LaButti K."/>
            <person name="Lagendijk E.L."/>
            <person name="Lapidus A."/>
            <person name="Levasseur A."/>
            <person name="Lindquist E."/>
            <person name="Lipzen A."/>
            <person name="Logrieco A.F."/>
            <person name="MacCabe A."/>
            <person name="Maekelae M.R."/>
            <person name="Malavazi I."/>
            <person name="Melin P."/>
            <person name="Meyer V."/>
            <person name="Mielnichuk N."/>
            <person name="Miskei M."/>
            <person name="Molnar A.P."/>
            <person name="Mule G."/>
            <person name="Ngan C.Y."/>
            <person name="Orejas M."/>
            <person name="Orosz E."/>
            <person name="Ouedraogo J.P."/>
            <person name="Overkamp K.M."/>
            <person name="Park H.-S."/>
            <person name="Perrone G."/>
            <person name="Piumi F."/>
            <person name="Punt P.J."/>
            <person name="Ram A.F."/>
            <person name="Ramon A."/>
            <person name="Rauscher S."/>
            <person name="Record E."/>
            <person name="Riano-Pachon D.M."/>
            <person name="Robert V."/>
            <person name="Roehrig J."/>
            <person name="Ruller R."/>
            <person name="Salamov A."/>
            <person name="Salih N.S."/>
            <person name="Samson R.A."/>
            <person name="Sandor E."/>
            <person name="Sanguinetti M."/>
            <person name="Schuetze T."/>
            <person name="Sepcic K."/>
            <person name="Shelest E."/>
            <person name="Sherlock G."/>
            <person name="Sophianopoulou V."/>
            <person name="Squina F.M."/>
            <person name="Sun H."/>
            <person name="Susca A."/>
            <person name="Todd R.B."/>
            <person name="Tsang A."/>
            <person name="Unkles S.E."/>
            <person name="van de Wiele N."/>
            <person name="van Rossen-Uffink D."/>
            <person name="Oliveira J.V."/>
            <person name="Vesth T.C."/>
            <person name="Visser J."/>
            <person name="Yu J.-H."/>
            <person name="Zhou M."/>
            <person name="Andersen M.R."/>
            <person name="Archer D.B."/>
            <person name="Baker S.E."/>
            <person name="Benoit I."/>
            <person name="Brakhage A.A."/>
            <person name="Braus G.H."/>
            <person name="Fischer R."/>
            <person name="Frisvad J.C."/>
            <person name="Goldman G.H."/>
            <person name="Houbraken J."/>
            <person name="Oakley B."/>
            <person name="Pocsi I."/>
            <person name="Scazzocchio C."/>
            <person name="Seiboth B."/>
            <person name="vanKuyk P.A."/>
            <person name="Wortman J."/>
            <person name="Dyer P.S."/>
            <person name="Grigoriev I.V."/>
        </authorList>
    </citation>
    <scope>NUCLEOTIDE SEQUENCE [LARGE SCALE GENOMIC DNA]</scope>
    <source>
        <strain evidence="2">CBS 506.65</strain>
    </source>
</reference>
<keyword evidence="2" id="KW-1185">Reference proteome</keyword>
<proteinExistence type="predicted"/>
<dbReference type="AlphaFoldDB" id="A0A1L9SH15"/>
<dbReference type="OrthoDB" id="2831558at2759"/>
<evidence type="ECO:0008006" key="3">
    <source>
        <dbReference type="Google" id="ProtNLM"/>
    </source>
</evidence>
<evidence type="ECO:0000313" key="1">
    <source>
        <dbReference type="EMBL" id="OJJ46441.1"/>
    </source>
</evidence>
<dbReference type="PANTHER" id="PTHR36091">
    <property type="entry name" value="ALTERED INHERITANCE OF MITOCHONDRIA PROTEIN 9, MITOCHONDRIAL"/>
    <property type="match status" value="1"/>
</dbReference>
<gene>
    <name evidence="1" type="ORF">ASPZODRAFT_151976</name>
</gene>
<dbReference type="RefSeq" id="XP_022580951.1">
    <property type="nucleotide sequence ID" value="XM_022725799.1"/>
</dbReference>
<dbReference type="EMBL" id="KV878342">
    <property type="protein sequence ID" value="OJJ46441.1"/>
    <property type="molecule type" value="Genomic_DNA"/>
</dbReference>
<evidence type="ECO:0000313" key="2">
    <source>
        <dbReference type="Proteomes" id="UP000184188"/>
    </source>
</evidence>
<protein>
    <recommendedName>
        <fullName evidence="3">Aminoglycoside phosphotransferase domain-containing protein</fullName>
    </recommendedName>
</protein>
<dbReference type="PANTHER" id="PTHR36091:SF1">
    <property type="entry name" value="ALTERED INHERITANCE OF MITOCHONDRIA PROTEIN 9, MITOCHONDRIAL"/>
    <property type="match status" value="1"/>
</dbReference>
<organism evidence="1 2">
    <name type="scientific">Penicilliopsis zonata CBS 506.65</name>
    <dbReference type="NCBI Taxonomy" id="1073090"/>
    <lineage>
        <taxon>Eukaryota</taxon>
        <taxon>Fungi</taxon>
        <taxon>Dikarya</taxon>
        <taxon>Ascomycota</taxon>
        <taxon>Pezizomycotina</taxon>
        <taxon>Eurotiomycetes</taxon>
        <taxon>Eurotiomycetidae</taxon>
        <taxon>Eurotiales</taxon>
        <taxon>Aspergillaceae</taxon>
        <taxon>Penicilliopsis</taxon>
    </lineage>
</organism>
<dbReference type="InterPro" id="IPR051035">
    <property type="entry name" value="Mito_inheritance_9"/>
</dbReference>
<dbReference type="GO" id="GO:0005739">
    <property type="term" value="C:mitochondrion"/>
    <property type="evidence" value="ECO:0007669"/>
    <property type="project" value="TreeGrafter"/>
</dbReference>